<evidence type="ECO:0000313" key="2">
    <source>
        <dbReference type="Proteomes" id="UP000776276"/>
    </source>
</evidence>
<dbReference type="Proteomes" id="UP000776276">
    <property type="component" value="Unassembled WGS sequence"/>
</dbReference>
<keyword evidence="2" id="KW-1185">Reference proteome</keyword>
<accession>A0ABS6BH10</accession>
<sequence length="77" mass="8155">MGPTLFIMAILGCGDAEALCREVRIASTPYPSAEACQAAMGHVLGRNLDLDFPTVLARCRPESAESARRTLASLPHG</sequence>
<gene>
    <name evidence="1" type="ORF">KOF26_04315</name>
</gene>
<proteinExistence type="predicted"/>
<name>A0ABS6BH10_9SPHN</name>
<dbReference type="EMBL" id="JAHKRT010000002">
    <property type="protein sequence ID" value="MBU3077082.1"/>
    <property type="molecule type" value="Genomic_DNA"/>
</dbReference>
<evidence type="ECO:0000313" key="1">
    <source>
        <dbReference type="EMBL" id="MBU3077082.1"/>
    </source>
</evidence>
<protein>
    <submittedName>
        <fullName evidence="1">Uncharacterized protein</fullName>
    </submittedName>
</protein>
<reference evidence="1 2" key="1">
    <citation type="submission" date="2021-06" db="EMBL/GenBank/DDBJ databases">
        <title>Sphingomonas sp. XMGL2, whole genome shotgun sequencing project.</title>
        <authorList>
            <person name="Zhao G."/>
            <person name="Shen L."/>
        </authorList>
    </citation>
    <scope>NUCLEOTIDE SEQUENCE [LARGE SCALE GENOMIC DNA]</scope>
    <source>
        <strain evidence="1 2">XMGL2</strain>
    </source>
</reference>
<dbReference type="RefSeq" id="WP_216320676.1">
    <property type="nucleotide sequence ID" value="NZ_JAHKRT010000002.1"/>
</dbReference>
<comment type="caution">
    <text evidence="1">The sequence shown here is derived from an EMBL/GenBank/DDBJ whole genome shotgun (WGS) entry which is preliminary data.</text>
</comment>
<organism evidence="1 2">
    <name type="scientific">Sphingomonas quercus</name>
    <dbReference type="NCBI Taxonomy" id="2842451"/>
    <lineage>
        <taxon>Bacteria</taxon>
        <taxon>Pseudomonadati</taxon>
        <taxon>Pseudomonadota</taxon>
        <taxon>Alphaproteobacteria</taxon>
        <taxon>Sphingomonadales</taxon>
        <taxon>Sphingomonadaceae</taxon>
        <taxon>Sphingomonas</taxon>
    </lineage>
</organism>